<accession>A0A421BBX1</accession>
<dbReference type="Pfam" id="PF18062">
    <property type="entry name" value="RE_AspBHI_N"/>
    <property type="match status" value="1"/>
</dbReference>
<reference evidence="2 3" key="1">
    <citation type="submission" date="2018-10" db="EMBL/GenBank/DDBJ databases">
        <title>Genomic Encyclopedia of Archaeal and Bacterial Type Strains, Phase II (KMG-II): from individual species to whole genera.</title>
        <authorList>
            <person name="Goeker M."/>
        </authorList>
    </citation>
    <scope>NUCLEOTIDE SEQUENCE [LARGE SCALE GENOMIC DNA]</scope>
    <source>
        <strain evidence="2 3">DSM 45657</strain>
    </source>
</reference>
<dbReference type="AlphaFoldDB" id="A0A421BBX1"/>
<proteinExistence type="predicted"/>
<organism evidence="2 3">
    <name type="scientific">Actinokineospora cianjurensis</name>
    <dbReference type="NCBI Taxonomy" id="585224"/>
    <lineage>
        <taxon>Bacteria</taxon>
        <taxon>Bacillati</taxon>
        <taxon>Actinomycetota</taxon>
        <taxon>Actinomycetes</taxon>
        <taxon>Pseudonocardiales</taxon>
        <taxon>Pseudonocardiaceae</taxon>
        <taxon>Actinokineospora</taxon>
    </lineage>
</organism>
<gene>
    <name evidence="2" type="ORF">CLV68_2377</name>
</gene>
<evidence type="ECO:0000259" key="1">
    <source>
        <dbReference type="Pfam" id="PF18062"/>
    </source>
</evidence>
<dbReference type="InterPro" id="IPR041409">
    <property type="entry name" value="RE_AspBHI_N"/>
</dbReference>
<sequence>MISMTATVRSAYGASAEDPVVDGYPNFHYLTAAVDGTRIPMSSGINLTRMVASSDGVRRPVLVLRSSPWKAGQESNPWHDIYDLDNGYVRYFGDHKIDDGMPLGRSRGNAALLDAWPAHRGGTQQERLAAPPILLFRSITVNGVVKGYMQFCVSPSWSASST</sequence>
<evidence type="ECO:0000313" key="2">
    <source>
        <dbReference type="EMBL" id="RLK61836.1"/>
    </source>
</evidence>
<dbReference type="Gene3D" id="2.30.280.20">
    <property type="match status" value="1"/>
</dbReference>
<comment type="caution">
    <text evidence="2">The sequence shown here is derived from an EMBL/GenBank/DDBJ whole genome shotgun (WGS) entry which is preliminary data.</text>
</comment>
<keyword evidence="3" id="KW-1185">Reference proteome</keyword>
<name>A0A421BBX1_9PSEU</name>
<evidence type="ECO:0000313" key="3">
    <source>
        <dbReference type="Proteomes" id="UP000282454"/>
    </source>
</evidence>
<dbReference type="EMBL" id="RCDD01000001">
    <property type="protein sequence ID" value="RLK61836.1"/>
    <property type="molecule type" value="Genomic_DNA"/>
</dbReference>
<dbReference type="Proteomes" id="UP000282454">
    <property type="component" value="Unassembled WGS sequence"/>
</dbReference>
<feature type="domain" description="Restriction endonuclease AspBHI N-terminal" evidence="1">
    <location>
        <begin position="49"/>
        <end position="140"/>
    </location>
</feature>
<protein>
    <recommendedName>
        <fullName evidence="1">Restriction endonuclease AspBHI N-terminal domain-containing protein</fullName>
    </recommendedName>
</protein>